<feature type="binding site" evidence="6">
    <location>
        <position position="170"/>
    </location>
    <ligand>
        <name>a divalent metal cation</name>
        <dbReference type="ChEBI" id="CHEBI:60240"/>
        <label>2</label>
        <note>catalytic</note>
    </ligand>
</feature>
<dbReference type="AlphaFoldDB" id="A0A017T3Y5"/>
<dbReference type="SUPFAM" id="SSF55920">
    <property type="entry name" value="Creatinase/aminopeptidase"/>
    <property type="match status" value="1"/>
</dbReference>
<dbReference type="InterPro" id="IPR000994">
    <property type="entry name" value="Pept_M24"/>
</dbReference>
<feature type="binding site" evidence="6">
    <location>
        <position position="107"/>
    </location>
    <ligand>
        <name>a divalent metal cation</name>
        <dbReference type="ChEBI" id="CHEBI:60240"/>
        <label>2</label>
        <note>catalytic</note>
    </ligand>
</feature>
<comment type="catalytic activity">
    <reaction evidence="6 7">
        <text>Release of N-terminal amino acids, preferentially methionine, from peptides and arylamides.</text>
        <dbReference type="EC" id="3.4.11.18"/>
    </reaction>
</comment>
<dbReference type="GO" id="GO:0006508">
    <property type="term" value="P:proteolysis"/>
    <property type="evidence" value="ECO:0007669"/>
    <property type="project" value="UniProtKB-KW"/>
</dbReference>
<dbReference type="eggNOG" id="COG0024">
    <property type="taxonomic scope" value="Bacteria"/>
</dbReference>
<evidence type="ECO:0000313" key="9">
    <source>
        <dbReference type="EMBL" id="EYF03959.1"/>
    </source>
</evidence>
<dbReference type="RefSeq" id="WP_044245049.1">
    <property type="nucleotide sequence ID" value="NZ_ASRX01000040.1"/>
</dbReference>
<keyword evidence="3 6" id="KW-0645">Protease</keyword>
<comment type="cofactor">
    <cofactor evidence="6">
        <name>Co(2+)</name>
        <dbReference type="ChEBI" id="CHEBI:48828"/>
    </cofactor>
    <cofactor evidence="6">
        <name>Zn(2+)</name>
        <dbReference type="ChEBI" id="CHEBI:29105"/>
    </cofactor>
    <cofactor evidence="6">
        <name>Mn(2+)</name>
        <dbReference type="ChEBI" id="CHEBI:29035"/>
    </cofactor>
    <cofactor evidence="6">
        <name>Fe(2+)</name>
        <dbReference type="ChEBI" id="CHEBI:29033"/>
    </cofactor>
    <text evidence="6">Binds 2 divalent metal cations per subunit. Has a high-affinity and a low affinity metal-binding site. The true nature of the physiological cofactor is under debate. The enzyme is active with cobalt, zinc, manganese or divalent iron ions. Most likely, methionine aminopeptidases function as mononuclear Fe(2+)-metalloproteases under physiological conditions, and the catalytically relevant metal-binding site has been assigned to the histidine-containing high-affinity site.</text>
</comment>
<dbReference type="CDD" id="cd01086">
    <property type="entry name" value="MetAP1"/>
    <property type="match status" value="1"/>
</dbReference>
<evidence type="ECO:0000256" key="5">
    <source>
        <dbReference type="ARBA" id="ARBA00022801"/>
    </source>
</evidence>
<comment type="caution">
    <text evidence="9">The sequence shown here is derived from an EMBL/GenBank/DDBJ whole genome shotgun (WGS) entry which is preliminary data.</text>
</comment>
<comment type="subunit">
    <text evidence="6">Monomer.</text>
</comment>
<evidence type="ECO:0000256" key="1">
    <source>
        <dbReference type="ARBA" id="ARBA00002521"/>
    </source>
</evidence>
<comment type="function">
    <text evidence="1 6">Removes the N-terminal methionine from nascent proteins. The N-terminal methionine is often cleaved when the second residue in the primary sequence is small and uncharged (Met-Ala-, Cys, Gly, Pro, Ser, Thr, or Val). Requires deformylation of the N(alpha)-formylated initiator methionine before it can be hydrolyzed.</text>
</comment>
<sequence length="272" mass="29464">MSNVSIKTVKEVEGLRIAGQMAAETLLAVGDMIRPGMTTDEINTFVHEDTLRRGGYPAPLNYHGFPKSVCTSINEVVCHGIPGNQVLELGDIINVDVTTIYNGFYGDTSATFFIGEPSPEAKLVTEVARRSLQLGIAQVRDGARLGDIGAAIQEFAEGQGCSVVRAFVGHGIGRRFHEPPQVSHVGKWGSGLRLRAGMVFTIEPMINIGTHEVEVLEDKWTAVTADGSLSAQFEHTLVVTKTGCEVLTRRSRSLEKSEIFPDPFELQAVQAV</sequence>
<evidence type="ECO:0000256" key="7">
    <source>
        <dbReference type="RuleBase" id="RU003653"/>
    </source>
</evidence>
<dbReference type="OrthoDB" id="9802055at2"/>
<dbReference type="PANTHER" id="PTHR43330">
    <property type="entry name" value="METHIONINE AMINOPEPTIDASE"/>
    <property type="match status" value="1"/>
</dbReference>
<dbReference type="Gene3D" id="3.90.230.10">
    <property type="entry name" value="Creatinase/methionine aminopeptidase superfamily"/>
    <property type="match status" value="1"/>
</dbReference>
<feature type="domain" description="Peptidase M24" evidence="8">
    <location>
        <begin position="13"/>
        <end position="241"/>
    </location>
</feature>
<dbReference type="STRING" id="1192034.CAP_5060"/>
<dbReference type="NCBIfam" id="TIGR00500">
    <property type="entry name" value="met_pdase_I"/>
    <property type="match status" value="1"/>
</dbReference>
<dbReference type="InterPro" id="IPR002467">
    <property type="entry name" value="Pept_M24A_MAP1"/>
</dbReference>
<keyword evidence="5 6" id="KW-0378">Hydrolase</keyword>
<feature type="binding site" evidence="6">
    <location>
        <position position="79"/>
    </location>
    <ligand>
        <name>substrate</name>
    </ligand>
</feature>
<organism evidence="9 10">
    <name type="scientific">Chondromyces apiculatus DSM 436</name>
    <dbReference type="NCBI Taxonomy" id="1192034"/>
    <lineage>
        <taxon>Bacteria</taxon>
        <taxon>Pseudomonadati</taxon>
        <taxon>Myxococcota</taxon>
        <taxon>Polyangia</taxon>
        <taxon>Polyangiales</taxon>
        <taxon>Polyangiaceae</taxon>
        <taxon>Chondromyces</taxon>
    </lineage>
</organism>
<dbReference type="PRINTS" id="PR00599">
    <property type="entry name" value="MAPEPTIDASE"/>
</dbReference>
<proteinExistence type="inferred from homology"/>
<evidence type="ECO:0000256" key="4">
    <source>
        <dbReference type="ARBA" id="ARBA00022723"/>
    </source>
</evidence>
<dbReference type="InterPro" id="IPR001714">
    <property type="entry name" value="Pept_M24_MAP"/>
</dbReference>
<dbReference type="GO" id="GO:0070006">
    <property type="term" value="F:metalloaminopeptidase activity"/>
    <property type="evidence" value="ECO:0007669"/>
    <property type="project" value="UniProtKB-UniRule"/>
</dbReference>
<evidence type="ECO:0000313" key="10">
    <source>
        <dbReference type="Proteomes" id="UP000019678"/>
    </source>
</evidence>
<evidence type="ECO:0000256" key="6">
    <source>
        <dbReference type="HAMAP-Rule" id="MF_01974"/>
    </source>
</evidence>
<feature type="binding site" evidence="6">
    <location>
        <position position="234"/>
    </location>
    <ligand>
        <name>a divalent metal cation</name>
        <dbReference type="ChEBI" id="CHEBI:60240"/>
        <label>1</label>
    </ligand>
</feature>
<accession>A0A017T3Y5</accession>
<dbReference type="PANTHER" id="PTHR43330:SF8">
    <property type="entry name" value="METHIONINE AMINOPEPTIDASE 1D, MITOCHONDRIAL"/>
    <property type="match status" value="1"/>
</dbReference>
<feature type="binding site" evidence="6">
    <location>
        <position position="203"/>
    </location>
    <ligand>
        <name>a divalent metal cation</name>
        <dbReference type="ChEBI" id="CHEBI:60240"/>
        <label>2</label>
        <note>catalytic</note>
    </ligand>
</feature>
<evidence type="ECO:0000259" key="8">
    <source>
        <dbReference type="Pfam" id="PF00557"/>
    </source>
</evidence>
<keyword evidence="4 6" id="KW-0479">Metal-binding</keyword>
<evidence type="ECO:0000256" key="2">
    <source>
        <dbReference type="ARBA" id="ARBA00022438"/>
    </source>
</evidence>
<dbReference type="Proteomes" id="UP000019678">
    <property type="component" value="Unassembled WGS sequence"/>
</dbReference>
<dbReference type="GO" id="GO:0004239">
    <property type="term" value="F:initiator methionyl aminopeptidase activity"/>
    <property type="evidence" value="ECO:0007669"/>
    <property type="project" value="UniProtKB-UniRule"/>
</dbReference>
<keyword evidence="2 6" id="KW-0031">Aminopeptidase</keyword>
<dbReference type="HAMAP" id="MF_01974">
    <property type="entry name" value="MetAP_1"/>
    <property type="match status" value="1"/>
</dbReference>
<reference evidence="9 10" key="1">
    <citation type="submission" date="2013-05" db="EMBL/GenBank/DDBJ databases">
        <title>Genome assembly of Chondromyces apiculatus DSM 436.</title>
        <authorList>
            <person name="Sharma G."/>
            <person name="Khatri I."/>
            <person name="Kaur C."/>
            <person name="Mayilraj S."/>
            <person name="Subramanian S."/>
        </authorList>
    </citation>
    <scope>NUCLEOTIDE SEQUENCE [LARGE SCALE GENOMIC DNA]</scope>
    <source>
        <strain evidence="9 10">DSM 436</strain>
    </source>
</reference>
<dbReference type="InterPro" id="IPR036005">
    <property type="entry name" value="Creatinase/aminopeptidase-like"/>
</dbReference>
<keyword evidence="10" id="KW-1185">Reference proteome</keyword>
<gene>
    <name evidence="6" type="primary">map</name>
    <name evidence="9" type="ORF">CAP_5060</name>
</gene>
<dbReference type="EMBL" id="ASRX01000040">
    <property type="protein sequence ID" value="EYF03959.1"/>
    <property type="molecule type" value="Genomic_DNA"/>
</dbReference>
<protein>
    <recommendedName>
        <fullName evidence="6 7">Methionine aminopeptidase</fullName>
        <shortName evidence="6">MAP</shortName>
        <shortName evidence="6">MetAP</shortName>
        <ecNumber evidence="6 7">3.4.11.18</ecNumber>
    </recommendedName>
    <alternativeName>
        <fullName evidence="6">Peptidase M</fullName>
    </alternativeName>
</protein>
<dbReference type="EC" id="3.4.11.18" evidence="6 7"/>
<evidence type="ECO:0000256" key="3">
    <source>
        <dbReference type="ARBA" id="ARBA00022670"/>
    </source>
</evidence>
<feature type="binding site" evidence="6">
    <location>
        <position position="177"/>
    </location>
    <ligand>
        <name>substrate</name>
    </ligand>
</feature>
<dbReference type="GO" id="GO:0046872">
    <property type="term" value="F:metal ion binding"/>
    <property type="evidence" value="ECO:0007669"/>
    <property type="project" value="UniProtKB-UniRule"/>
</dbReference>
<comment type="similarity">
    <text evidence="6">Belongs to the peptidase M24A family. Methionine aminopeptidase type 1 subfamily.</text>
</comment>
<name>A0A017T3Y5_9BACT</name>
<dbReference type="Pfam" id="PF00557">
    <property type="entry name" value="Peptidase_M24"/>
    <property type="match status" value="1"/>
</dbReference>
<feature type="binding site" evidence="6">
    <location>
        <position position="234"/>
    </location>
    <ligand>
        <name>a divalent metal cation</name>
        <dbReference type="ChEBI" id="CHEBI:60240"/>
        <label>2</label>
        <note>catalytic</note>
    </ligand>
</feature>
<dbReference type="PROSITE" id="PS00680">
    <property type="entry name" value="MAP_1"/>
    <property type="match status" value="1"/>
</dbReference>
<feature type="binding site" evidence="6">
    <location>
        <position position="96"/>
    </location>
    <ligand>
        <name>a divalent metal cation</name>
        <dbReference type="ChEBI" id="CHEBI:60240"/>
        <label>1</label>
    </ligand>
</feature>
<feature type="binding site" evidence="6">
    <location>
        <position position="107"/>
    </location>
    <ligand>
        <name>a divalent metal cation</name>
        <dbReference type="ChEBI" id="CHEBI:60240"/>
        <label>1</label>
    </ligand>
</feature>